<dbReference type="InterPro" id="IPR000477">
    <property type="entry name" value="RT_dom"/>
</dbReference>
<dbReference type="AlphaFoldDB" id="A0A126V3D5"/>
<keyword evidence="6" id="KW-0695">RNA-directed DNA polymerase</keyword>
<dbReference type="Gene3D" id="3.30.70.270">
    <property type="match status" value="1"/>
</dbReference>
<keyword evidence="2" id="KW-0808">Transferase</keyword>
<keyword evidence="5" id="KW-0460">Magnesium</keyword>
<accession>A0A126V3D5</accession>
<dbReference type="InterPro" id="IPR043128">
    <property type="entry name" value="Rev_trsase/Diguanyl_cyclase"/>
</dbReference>
<dbReference type="PRINTS" id="PR00866">
    <property type="entry name" value="RNADNAPOLMS"/>
</dbReference>
<comment type="similarity">
    <text evidence="8">Belongs to the bacterial reverse transcriptase family.</text>
</comment>
<keyword evidence="7" id="KW-0051">Antiviral defense</keyword>
<evidence type="ECO:0000256" key="4">
    <source>
        <dbReference type="ARBA" id="ARBA00022723"/>
    </source>
</evidence>
<dbReference type="RefSeq" id="WP_039001010.1">
    <property type="nucleotide sequence ID" value="NZ_CP014327.1"/>
</dbReference>
<evidence type="ECO:0000256" key="6">
    <source>
        <dbReference type="ARBA" id="ARBA00022918"/>
    </source>
</evidence>
<keyword evidence="12" id="KW-1185">Reference proteome</keyword>
<evidence type="ECO:0000259" key="10">
    <source>
        <dbReference type="PROSITE" id="PS50878"/>
    </source>
</evidence>
<keyword evidence="4" id="KW-0479">Metal-binding</keyword>
<comment type="catalytic activity">
    <reaction evidence="9">
        <text>DNA(n) + a 2'-deoxyribonucleoside 5'-triphosphate = DNA(n+1) + diphosphate</text>
        <dbReference type="Rhea" id="RHEA:22508"/>
        <dbReference type="Rhea" id="RHEA-COMP:17339"/>
        <dbReference type="Rhea" id="RHEA-COMP:17340"/>
        <dbReference type="ChEBI" id="CHEBI:33019"/>
        <dbReference type="ChEBI" id="CHEBI:61560"/>
        <dbReference type="ChEBI" id="CHEBI:173112"/>
        <dbReference type="EC" id="2.7.7.49"/>
    </reaction>
</comment>
<dbReference type="PANTHER" id="PTHR34047:SF7">
    <property type="entry name" value="RNA-DIRECTED DNA POLYMERASE"/>
    <property type="match status" value="1"/>
</dbReference>
<evidence type="ECO:0000313" key="12">
    <source>
        <dbReference type="Proteomes" id="UP000070371"/>
    </source>
</evidence>
<evidence type="ECO:0000256" key="8">
    <source>
        <dbReference type="ARBA" id="ARBA00034120"/>
    </source>
</evidence>
<dbReference type="PROSITE" id="PS50878">
    <property type="entry name" value="RT_POL"/>
    <property type="match status" value="1"/>
</dbReference>
<reference evidence="11 12" key="1">
    <citation type="submission" date="2016-02" db="EMBL/GenBank/DDBJ databases">
        <title>Complete genome sequence of Halocynthiibacter arcticus PAMC 20958t from arctic marine sediment.</title>
        <authorList>
            <person name="Lee Y.M."/>
            <person name="Baek K."/>
            <person name="Lee H.K."/>
            <person name="Shin S.C."/>
        </authorList>
    </citation>
    <scope>NUCLEOTIDE SEQUENCE [LARGE SCALE GENOMIC DNA]</scope>
    <source>
        <strain evidence="11">PAMC 20958</strain>
    </source>
</reference>
<evidence type="ECO:0000256" key="9">
    <source>
        <dbReference type="ARBA" id="ARBA00048173"/>
    </source>
</evidence>
<name>A0A126V3D5_9RHOB</name>
<dbReference type="GO" id="GO:0003964">
    <property type="term" value="F:RNA-directed DNA polymerase activity"/>
    <property type="evidence" value="ECO:0007669"/>
    <property type="project" value="UniProtKB-KW"/>
</dbReference>
<dbReference type="InterPro" id="IPR043502">
    <property type="entry name" value="DNA/RNA_pol_sf"/>
</dbReference>
<dbReference type="GO" id="GO:0003723">
    <property type="term" value="F:RNA binding"/>
    <property type="evidence" value="ECO:0007669"/>
    <property type="project" value="InterPro"/>
</dbReference>
<dbReference type="EMBL" id="CP014327">
    <property type="protein sequence ID" value="AML52832.1"/>
    <property type="molecule type" value="Genomic_DNA"/>
</dbReference>
<dbReference type="KEGG" id="hat:RC74_17605"/>
<dbReference type="InterPro" id="IPR051083">
    <property type="entry name" value="GrpII_Intron_Splice-Mob/Def"/>
</dbReference>
<dbReference type="EC" id="2.7.7.49" evidence="1"/>
<dbReference type="GO" id="GO:0051607">
    <property type="term" value="P:defense response to virus"/>
    <property type="evidence" value="ECO:0007669"/>
    <property type="project" value="UniProtKB-KW"/>
</dbReference>
<keyword evidence="3" id="KW-0548">Nucleotidyltransferase</keyword>
<dbReference type="PANTHER" id="PTHR34047">
    <property type="entry name" value="NUCLEAR INTRON MATURASE 1, MITOCHONDRIAL-RELATED"/>
    <property type="match status" value="1"/>
</dbReference>
<gene>
    <name evidence="11" type="ORF">RC74_17605</name>
</gene>
<sequence length="351" mass="40033">MIFGSDDRKVNILEEYPTLCQVLEVSQEEGNCDCEVSYNSFIIKSRRSKKYRTIDAPCPHLKSIQRALLDRLLASVPPHDAAAAFVRGKSIAMNAQRHHGASHLFTTDIRSFFPSVKDSHVREMLRIHFPHFSQVFCEEIISLVTNGGQLPQGAPSSPHIANLVMSKFDERCQEASDNLKTVYTRYADDISISSNDAASLRRMERVVRIGLDALDMEIHSEKTRHLGPQQTKLVTGLDIGGSRIRPTRAFRRKTSALVRMSVKYPGKMNRHRDTIRGYLAFWYDIDPIDPQLPSLLNQMALHRWEVRLRAAQETNQRLLPIQPNPLQGRTQTNGYTKVRSNIVSLFKKLRD</sequence>
<protein>
    <recommendedName>
        <fullName evidence="1">RNA-directed DNA polymerase</fullName>
        <ecNumber evidence="1">2.7.7.49</ecNumber>
    </recommendedName>
</protein>
<dbReference type="InterPro" id="IPR000123">
    <property type="entry name" value="Reverse_transcriptase_msDNA"/>
</dbReference>
<dbReference type="OrthoDB" id="7055795at2"/>
<proteinExistence type="inferred from homology"/>
<evidence type="ECO:0000256" key="2">
    <source>
        <dbReference type="ARBA" id="ARBA00022679"/>
    </source>
</evidence>
<dbReference type="SUPFAM" id="SSF56672">
    <property type="entry name" value="DNA/RNA polymerases"/>
    <property type="match status" value="1"/>
</dbReference>
<evidence type="ECO:0000256" key="3">
    <source>
        <dbReference type="ARBA" id="ARBA00022695"/>
    </source>
</evidence>
<organism evidence="11 12">
    <name type="scientific">Falsihalocynthiibacter arcticus</name>
    <dbReference type="NCBI Taxonomy" id="1579316"/>
    <lineage>
        <taxon>Bacteria</taxon>
        <taxon>Pseudomonadati</taxon>
        <taxon>Pseudomonadota</taxon>
        <taxon>Alphaproteobacteria</taxon>
        <taxon>Rhodobacterales</taxon>
        <taxon>Roseobacteraceae</taxon>
        <taxon>Falsihalocynthiibacter</taxon>
    </lineage>
</organism>
<evidence type="ECO:0000256" key="7">
    <source>
        <dbReference type="ARBA" id="ARBA00023118"/>
    </source>
</evidence>
<dbReference type="Pfam" id="PF00078">
    <property type="entry name" value="RVT_1"/>
    <property type="match status" value="1"/>
</dbReference>
<evidence type="ECO:0000256" key="5">
    <source>
        <dbReference type="ARBA" id="ARBA00022842"/>
    </source>
</evidence>
<feature type="domain" description="Reverse transcriptase" evidence="10">
    <location>
        <begin position="24"/>
        <end position="239"/>
    </location>
</feature>
<dbReference type="GO" id="GO:0046872">
    <property type="term" value="F:metal ion binding"/>
    <property type="evidence" value="ECO:0007669"/>
    <property type="project" value="UniProtKB-KW"/>
</dbReference>
<evidence type="ECO:0000313" key="11">
    <source>
        <dbReference type="EMBL" id="AML52832.1"/>
    </source>
</evidence>
<dbReference type="STRING" id="1579316.RC74_17605"/>
<dbReference type="CDD" id="cd03487">
    <property type="entry name" value="RT_Bac_retron_II"/>
    <property type="match status" value="1"/>
</dbReference>
<dbReference type="Proteomes" id="UP000070371">
    <property type="component" value="Chromosome"/>
</dbReference>
<evidence type="ECO:0000256" key="1">
    <source>
        <dbReference type="ARBA" id="ARBA00012493"/>
    </source>
</evidence>